<dbReference type="CDD" id="cd02966">
    <property type="entry name" value="TlpA_like_family"/>
    <property type="match status" value="1"/>
</dbReference>
<evidence type="ECO:0000256" key="3">
    <source>
        <dbReference type="ARBA" id="ARBA00023157"/>
    </source>
</evidence>
<keyword evidence="5" id="KW-1133">Transmembrane helix</keyword>
<evidence type="ECO:0000259" key="6">
    <source>
        <dbReference type="PROSITE" id="PS51352"/>
    </source>
</evidence>
<gene>
    <name evidence="7" type="ORF">A3G33_04095</name>
</gene>
<dbReference type="SUPFAM" id="SSF52833">
    <property type="entry name" value="Thioredoxin-like"/>
    <property type="match status" value="1"/>
</dbReference>
<feature type="domain" description="Thioredoxin" evidence="6">
    <location>
        <begin position="44"/>
        <end position="190"/>
    </location>
</feature>
<dbReference type="PANTHER" id="PTHR42852:SF6">
    <property type="entry name" value="THIOL:DISULFIDE INTERCHANGE PROTEIN DSBE"/>
    <property type="match status" value="1"/>
</dbReference>
<name>A0A1G1KZF5_9BACT</name>
<feature type="transmembrane region" description="Helical" evidence="5">
    <location>
        <begin position="12"/>
        <end position="32"/>
    </location>
</feature>
<reference evidence="7 8" key="1">
    <citation type="journal article" date="2016" name="Nat. Commun.">
        <title>Thousands of microbial genomes shed light on interconnected biogeochemical processes in an aquifer system.</title>
        <authorList>
            <person name="Anantharaman K."/>
            <person name="Brown C.T."/>
            <person name="Hug L.A."/>
            <person name="Sharon I."/>
            <person name="Castelle C.J."/>
            <person name="Probst A.J."/>
            <person name="Thomas B.C."/>
            <person name="Singh A."/>
            <person name="Wilkins M.J."/>
            <person name="Karaoz U."/>
            <person name="Brodie E.L."/>
            <person name="Williams K.H."/>
            <person name="Hubbard S.S."/>
            <person name="Banfield J.F."/>
        </authorList>
    </citation>
    <scope>NUCLEOTIDE SEQUENCE [LARGE SCALE GENOMIC DNA]</scope>
</reference>
<keyword evidence="5" id="KW-0812">Transmembrane</keyword>
<dbReference type="InterPro" id="IPR036249">
    <property type="entry name" value="Thioredoxin-like_sf"/>
</dbReference>
<comment type="caution">
    <text evidence="7">The sequence shown here is derived from an EMBL/GenBank/DDBJ whole genome shotgun (WGS) entry which is preliminary data.</text>
</comment>
<dbReference type="InterPro" id="IPR013766">
    <property type="entry name" value="Thioredoxin_domain"/>
</dbReference>
<evidence type="ECO:0000256" key="5">
    <source>
        <dbReference type="SAM" id="Phobius"/>
    </source>
</evidence>
<dbReference type="GO" id="GO:0016209">
    <property type="term" value="F:antioxidant activity"/>
    <property type="evidence" value="ECO:0007669"/>
    <property type="project" value="InterPro"/>
</dbReference>
<dbReference type="AlphaFoldDB" id="A0A1G1KZF5"/>
<protein>
    <recommendedName>
        <fullName evidence="6">Thioredoxin domain-containing protein</fullName>
    </recommendedName>
</protein>
<evidence type="ECO:0000313" key="7">
    <source>
        <dbReference type="EMBL" id="OGW98277.1"/>
    </source>
</evidence>
<dbReference type="GO" id="GO:0030313">
    <property type="term" value="C:cell envelope"/>
    <property type="evidence" value="ECO:0007669"/>
    <property type="project" value="UniProtKB-SubCell"/>
</dbReference>
<keyword evidence="5" id="KW-0472">Membrane</keyword>
<evidence type="ECO:0000313" key="8">
    <source>
        <dbReference type="Proteomes" id="UP000178187"/>
    </source>
</evidence>
<dbReference type="Proteomes" id="UP000178187">
    <property type="component" value="Unassembled WGS sequence"/>
</dbReference>
<dbReference type="GO" id="GO:0017004">
    <property type="term" value="P:cytochrome complex assembly"/>
    <property type="evidence" value="ECO:0007669"/>
    <property type="project" value="UniProtKB-KW"/>
</dbReference>
<accession>A0A1G1KZF5</accession>
<comment type="subcellular location">
    <subcellularLocation>
        <location evidence="1">Cell envelope</location>
    </subcellularLocation>
</comment>
<dbReference type="PROSITE" id="PS51352">
    <property type="entry name" value="THIOREDOXIN_2"/>
    <property type="match status" value="1"/>
</dbReference>
<proteinExistence type="predicted"/>
<dbReference type="Pfam" id="PF00578">
    <property type="entry name" value="AhpC-TSA"/>
    <property type="match status" value="1"/>
</dbReference>
<evidence type="ECO:0000256" key="4">
    <source>
        <dbReference type="ARBA" id="ARBA00023284"/>
    </source>
</evidence>
<organism evidence="7 8">
    <name type="scientific">Candidatus Danuiimicrobium aquiferis</name>
    <dbReference type="NCBI Taxonomy" id="1801832"/>
    <lineage>
        <taxon>Bacteria</taxon>
        <taxon>Pseudomonadati</taxon>
        <taxon>Candidatus Omnitrophota</taxon>
        <taxon>Candidatus Danuiimicrobium</taxon>
    </lineage>
</organism>
<keyword evidence="3" id="KW-1015">Disulfide bond</keyword>
<sequence length="194" mass="21522">MTQQNSGYAQKIAFSGLVTAFFVFGMLCSALGTKAQANEKIAVPKMGDRAPDFTLQDFDGKSFTLSELMKTKSVLIWFTNLCRGCQPEIPDLLRLRSRYETKDIEIVAVSVLGKDRETVEAVIRKNKVTFPFLYDPKGAATELYSGKYVPATCPLTNIYLIRKGGKIVWVSHLPGADEKELSSQLDKLTKEAGK</sequence>
<dbReference type="Gene3D" id="3.40.30.10">
    <property type="entry name" value="Glutaredoxin"/>
    <property type="match status" value="1"/>
</dbReference>
<evidence type="ECO:0000256" key="2">
    <source>
        <dbReference type="ARBA" id="ARBA00022748"/>
    </source>
</evidence>
<dbReference type="InterPro" id="IPR000866">
    <property type="entry name" value="AhpC/TSA"/>
</dbReference>
<keyword evidence="4" id="KW-0676">Redox-active center</keyword>
<keyword evidence="2" id="KW-0201">Cytochrome c-type biogenesis</keyword>
<evidence type="ECO:0000256" key="1">
    <source>
        <dbReference type="ARBA" id="ARBA00004196"/>
    </source>
</evidence>
<dbReference type="InterPro" id="IPR050553">
    <property type="entry name" value="Thioredoxin_ResA/DsbE_sf"/>
</dbReference>
<dbReference type="PANTHER" id="PTHR42852">
    <property type="entry name" value="THIOL:DISULFIDE INTERCHANGE PROTEIN DSBE"/>
    <property type="match status" value="1"/>
</dbReference>
<dbReference type="EMBL" id="MHFR01000036">
    <property type="protein sequence ID" value="OGW98277.1"/>
    <property type="molecule type" value="Genomic_DNA"/>
</dbReference>
<dbReference type="GO" id="GO:0016491">
    <property type="term" value="F:oxidoreductase activity"/>
    <property type="evidence" value="ECO:0007669"/>
    <property type="project" value="InterPro"/>
</dbReference>